<evidence type="ECO:0000256" key="1">
    <source>
        <dbReference type="ARBA" id="ARBA00022527"/>
    </source>
</evidence>
<keyword evidence="1" id="KW-0418">Kinase</keyword>
<keyword evidence="5" id="KW-1185">Reference proteome</keyword>
<feature type="domain" description="Histidine kinase/HSP90-like ATPase" evidence="3">
    <location>
        <begin position="25"/>
        <end position="123"/>
    </location>
</feature>
<evidence type="ECO:0000313" key="5">
    <source>
        <dbReference type="Proteomes" id="UP000305921"/>
    </source>
</evidence>
<dbReference type="Proteomes" id="UP000305921">
    <property type="component" value="Unassembled WGS sequence"/>
</dbReference>
<dbReference type="CDD" id="cd16936">
    <property type="entry name" value="HATPase_RsbW-like"/>
    <property type="match status" value="1"/>
</dbReference>
<feature type="region of interest" description="Disordered" evidence="2">
    <location>
        <begin position="1"/>
        <end position="25"/>
    </location>
</feature>
<sequence>MTSMTAARPRRTGHPGYNLTKPRQAATAQDARRLARVALAAWGLDDEAATAALVLSELVANAVRHAWGPSVRIAVDLPTADRVRLAVVDRAARRLPELRVPAPGDTTGRGLLLVEECADRWGYDLLGSGIAPWGKRVWAELKVSQ</sequence>
<dbReference type="OrthoDB" id="3476350at2"/>
<dbReference type="RefSeq" id="WP_138058545.1">
    <property type="nucleotide sequence ID" value="NZ_VAWE01000006.1"/>
</dbReference>
<dbReference type="Pfam" id="PF13581">
    <property type="entry name" value="HATPase_c_2"/>
    <property type="match status" value="1"/>
</dbReference>
<keyword evidence="4" id="KW-0067">ATP-binding</keyword>
<dbReference type="GO" id="GO:0004674">
    <property type="term" value="F:protein serine/threonine kinase activity"/>
    <property type="evidence" value="ECO:0007669"/>
    <property type="project" value="UniProtKB-KW"/>
</dbReference>
<dbReference type="SUPFAM" id="SSF55874">
    <property type="entry name" value="ATPase domain of HSP90 chaperone/DNA topoisomerase II/histidine kinase"/>
    <property type="match status" value="1"/>
</dbReference>
<comment type="caution">
    <text evidence="4">The sequence shown here is derived from an EMBL/GenBank/DDBJ whole genome shotgun (WGS) entry which is preliminary data.</text>
</comment>
<dbReference type="EMBL" id="VAWE01000006">
    <property type="protein sequence ID" value="TLQ38632.1"/>
    <property type="molecule type" value="Genomic_DNA"/>
</dbReference>
<dbReference type="GO" id="GO:0005524">
    <property type="term" value="F:ATP binding"/>
    <property type="evidence" value="ECO:0007669"/>
    <property type="project" value="UniProtKB-KW"/>
</dbReference>
<dbReference type="AlphaFoldDB" id="A0A5R9DSR7"/>
<keyword evidence="1" id="KW-0723">Serine/threonine-protein kinase</keyword>
<dbReference type="InterPro" id="IPR036890">
    <property type="entry name" value="HATPase_C_sf"/>
</dbReference>
<dbReference type="PANTHER" id="PTHR35526">
    <property type="entry name" value="ANTI-SIGMA-F FACTOR RSBW-RELATED"/>
    <property type="match status" value="1"/>
</dbReference>
<evidence type="ECO:0000313" key="4">
    <source>
        <dbReference type="EMBL" id="TLQ38632.1"/>
    </source>
</evidence>
<keyword evidence="4" id="KW-0547">Nucleotide-binding</keyword>
<reference evidence="4 5" key="1">
    <citation type="submission" date="2019-05" db="EMBL/GenBank/DDBJ databases">
        <title>Streptomyces marianii sp. nov., a novel marine actinomycete from southern coast of India.</title>
        <authorList>
            <person name="Iniyan A.M."/>
            <person name="Wink J."/>
            <person name="Ramprasad E."/>
            <person name="Ramana C.V."/>
            <person name="Bunk B."/>
            <person name="Sproer C."/>
            <person name="Joseph F.-J.R.S."/>
            <person name="Vincent S.G.P."/>
        </authorList>
    </citation>
    <scope>NUCLEOTIDE SEQUENCE [LARGE SCALE GENOMIC DNA]</scope>
    <source>
        <strain evidence="4 5">ICN19</strain>
    </source>
</reference>
<keyword evidence="1" id="KW-0808">Transferase</keyword>
<dbReference type="PANTHER" id="PTHR35526:SF3">
    <property type="entry name" value="ANTI-SIGMA-F FACTOR RSBW"/>
    <property type="match status" value="1"/>
</dbReference>
<proteinExistence type="predicted"/>
<evidence type="ECO:0000256" key="2">
    <source>
        <dbReference type="SAM" id="MobiDB-lite"/>
    </source>
</evidence>
<gene>
    <name evidence="4" type="ORF">FEF34_40865</name>
</gene>
<dbReference type="InterPro" id="IPR050267">
    <property type="entry name" value="Anti-sigma-factor_SerPK"/>
</dbReference>
<protein>
    <submittedName>
        <fullName evidence="4">ATP-binding protein</fullName>
    </submittedName>
</protein>
<accession>A0A5R9DSR7</accession>
<dbReference type="Gene3D" id="3.30.565.10">
    <property type="entry name" value="Histidine kinase-like ATPase, C-terminal domain"/>
    <property type="match status" value="1"/>
</dbReference>
<evidence type="ECO:0000259" key="3">
    <source>
        <dbReference type="Pfam" id="PF13581"/>
    </source>
</evidence>
<organism evidence="4 5">
    <name type="scientific">Streptomyces marianii</name>
    <dbReference type="NCBI Taxonomy" id="1817406"/>
    <lineage>
        <taxon>Bacteria</taxon>
        <taxon>Bacillati</taxon>
        <taxon>Actinomycetota</taxon>
        <taxon>Actinomycetes</taxon>
        <taxon>Kitasatosporales</taxon>
        <taxon>Streptomycetaceae</taxon>
        <taxon>Streptomyces</taxon>
    </lineage>
</organism>
<dbReference type="InterPro" id="IPR003594">
    <property type="entry name" value="HATPase_dom"/>
</dbReference>
<name>A0A5R9DSR7_9ACTN</name>